<dbReference type="Pfam" id="PF11987">
    <property type="entry name" value="IF-2"/>
    <property type="match status" value="1"/>
</dbReference>
<evidence type="ECO:0000256" key="5">
    <source>
        <dbReference type="ARBA" id="ARBA00022490"/>
    </source>
</evidence>
<feature type="compositionally biased region" description="Basic and acidic residues" evidence="13">
    <location>
        <begin position="329"/>
        <end position="372"/>
    </location>
</feature>
<dbReference type="Pfam" id="PF00009">
    <property type="entry name" value="GTP_EFTU"/>
    <property type="match status" value="1"/>
</dbReference>
<evidence type="ECO:0000256" key="8">
    <source>
        <dbReference type="ARBA" id="ARBA00022741"/>
    </source>
</evidence>
<organism evidence="15 16">
    <name type="scientific">Phytophthora aleatoria</name>
    <dbReference type="NCBI Taxonomy" id="2496075"/>
    <lineage>
        <taxon>Eukaryota</taxon>
        <taxon>Sar</taxon>
        <taxon>Stramenopiles</taxon>
        <taxon>Oomycota</taxon>
        <taxon>Peronosporomycetes</taxon>
        <taxon>Peronosporales</taxon>
        <taxon>Peronosporaceae</taxon>
        <taxon>Phytophthora</taxon>
    </lineage>
</organism>
<dbReference type="GO" id="GO:0046872">
    <property type="term" value="F:metal ion binding"/>
    <property type="evidence" value="ECO:0007669"/>
    <property type="project" value="UniProtKB-KW"/>
</dbReference>
<dbReference type="CDD" id="cd03703">
    <property type="entry name" value="aeIF5B_II"/>
    <property type="match status" value="1"/>
</dbReference>
<proteinExistence type="inferred from homology"/>
<dbReference type="GO" id="GO:0003743">
    <property type="term" value="F:translation initiation factor activity"/>
    <property type="evidence" value="ECO:0007669"/>
    <property type="project" value="UniProtKB-KW"/>
</dbReference>
<dbReference type="InterPro" id="IPR023115">
    <property type="entry name" value="TIF_IF2_dom3"/>
</dbReference>
<dbReference type="InterPro" id="IPR000795">
    <property type="entry name" value="T_Tr_GTP-bd_dom"/>
</dbReference>
<dbReference type="FunFam" id="3.40.50.300:FF:000112">
    <property type="entry name" value="Eukaryotic translation initiation factor 5B"/>
    <property type="match status" value="1"/>
</dbReference>
<comment type="similarity">
    <text evidence="2">Belongs to the TRAFAC class translation factor GTPase superfamily. Classic translation factor GTPase family. IF-2 subfamily.</text>
</comment>
<evidence type="ECO:0000256" key="2">
    <source>
        <dbReference type="ARBA" id="ARBA00007733"/>
    </source>
</evidence>
<protein>
    <recommendedName>
        <fullName evidence="4">Eukaryotic translation initiation factor 5B</fullName>
        <ecNumber evidence="3">3.6.5.3</ecNumber>
    </recommendedName>
    <alternativeName>
        <fullName evidence="12">Translation initiation factor IF-2</fullName>
    </alternativeName>
</protein>
<dbReference type="InterPro" id="IPR015760">
    <property type="entry name" value="TIF_IF2"/>
</dbReference>
<dbReference type="GO" id="GO:0003924">
    <property type="term" value="F:GTPase activity"/>
    <property type="evidence" value="ECO:0007669"/>
    <property type="project" value="InterPro"/>
</dbReference>
<dbReference type="GO" id="GO:0005525">
    <property type="term" value="F:GTP binding"/>
    <property type="evidence" value="ECO:0007669"/>
    <property type="project" value="UniProtKB-KW"/>
</dbReference>
<dbReference type="NCBIfam" id="TIGR00231">
    <property type="entry name" value="small_GTP"/>
    <property type="match status" value="1"/>
</dbReference>
<feature type="region of interest" description="Disordered" evidence="13">
    <location>
        <begin position="152"/>
        <end position="307"/>
    </location>
</feature>
<keyword evidence="16" id="KW-1185">Reference proteome</keyword>
<dbReference type="PROSITE" id="PS51722">
    <property type="entry name" value="G_TR_2"/>
    <property type="match status" value="1"/>
</dbReference>
<feature type="compositionally biased region" description="Basic and acidic residues" evidence="13">
    <location>
        <begin position="121"/>
        <end position="134"/>
    </location>
</feature>
<name>A0A8J5MBH1_9STRA</name>
<dbReference type="NCBIfam" id="NF003078">
    <property type="entry name" value="PRK04004.1"/>
    <property type="match status" value="1"/>
</dbReference>
<dbReference type="FunFam" id="3.40.50.10050:FF:000002">
    <property type="entry name" value="Eukaryotic translation initiation factor 5B"/>
    <property type="match status" value="1"/>
</dbReference>
<dbReference type="CDD" id="cd16266">
    <property type="entry name" value="IF2_aeIF5B_IV"/>
    <property type="match status" value="1"/>
</dbReference>
<keyword evidence="11" id="KW-0342">GTP-binding</keyword>
<gene>
    <name evidence="15" type="ORF">JG688_00017889</name>
</gene>
<evidence type="ECO:0000256" key="13">
    <source>
        <dbReference type="SAM" id="MobiDB-lite"/>
    </source>
</evidence>
<feature type="compositionally biased region" description="Basic and acidic residues" evidence="13">
    <location>
        <begin position="204"/>
        <end position="216"/>
    </location>
</feature>
<dbReference type="GO" id="GO:0005739">
    <property type="term" value="C:mitochondrion"/>
    <property type="evidence" value="ECO:0007669"/>
    <property type="project" value="TreeGrafter"/>
</dbReference>
<dbReference type="CDD" id="cd01887">
    <property type="entry name" value="IF2_eIF5B"/>
    <property type="match status" value="1"/>
</dbReference>
<dbReference type="Proteomes" id="UP000709295">
    <property type="component" value="Unassembled WGS sequence"/>
</dbReference>
<evidence type="ECO:0000313" key="16">
    <source>
        <dbReference type="Proteomes" id="UP000709295"/>
    </source>
</evidence>
<dbReference type="InterPro" id="IPR005225">
    <property type="entry name" value="Small_GTP-bd"/>
</dbReference>
<feature type="compositionally biased region" description="Low complexity" evidence="13">
    <location>
        <begin position="185"/>
        <end position="197"/>
    </location>
</feature>
<dbReference type="PANTHER" id="PTHR43381:SF4">
    <property type="entry name" value="EUKARYOTIC TRANSLATION INITIATION FACTOR 5B"/>
    <property type="match status" value="1"/>
</dbReference>
<feature type="compositionally biased region" description="Basic and acidic residues" evidence="13">
    <location>
        <begin position="35"/>
        <end position="56"/>
    </location>
</feature>
<feature type="compositionally biased region" description="Basic and acidic residues" evidence="13">
    <location>
        <begin position="92"/>
        <end position="104"/>
    </location>
</feature>
<evidence type="ECO:0000256" key="4">
    <source>
        <dbReference type="ARBA" id="ARBA00013824"/>
    </source>
</evidence>
<dbReference type="PANTHER" id="PTHR43381">
    <property type="entry name" value="TRANSLATION INITIATION FACTOR IF-2-RELATED"/>
    <property type="match status" value="1"/>
</dbReference>
<evidence type="ECO:0000256" key="9">
    <source>
        <dbReference type="ARBA" id="ARBA00022801"/>
    </source>
</evidence>
<keyword evidence="8" id="KW-0547">Nucleotide-binding</keyword>
<feature type="compositionally biased region" description="Basic residues" evidence="13">
    <location>
        <begin position="81"/>
        <end position="91"/>
    </location>
</feature>
<comment type="caution">
    <text evidence="15">The sequence shown here is derived from an EMBL/GenBank/DDBJ whole genome shotgun (WGS) entry which is preliminary data.</text>
</comment>
<feature type="compositionally biased region" description="Basic residues" evidence="13">
    <location>
        <begin position="1"/>
        <end position="11"/>
    </location>
</feature>
<dbReference type="FunFam" id="2.40.30.10:FF:000026">
    <property type="entry name" value="Eukaryotic translation initiation factor 5B"/>
    <property type="match status" value="1"/>
</dbReference>
<feature type="region of interest" description="Disordered" evidence="13">
    <location>
        <begin position="328"/>
        <end position="373"/>
    </location>
</feature>
<keyword evidence="5" id="KW-0963">Cytoplasm</keyword>
<feature type="compositionally biased region" description="Low complexity" evidence="13">
    <location>
        <begin position="58"/>
        <end position="71"/>
    </location>
</feature>
<feature type="domain" description="Tr-type G" evidence="14">
    <location>
        <begin position="382"/>
        <end position="600"/>
    </location>
</feature>
<accession>A0A8J5MBH1</accession>
<feature type="region of interest" description="Disordered" evidence="13">
    <location>
        <begin position="1"/>
        <end position="134"/>
    </location>
</feature>
<evidence type="ECO:0000256" key="1">
    <source>
        <dbReference type="ARBA" id="ARBA00004496"/>
    </source>
</evidence>
<feature type="compositionally biased region" description="Basic and acidic residues" evidence="13">
    <location>
        <begin position="284"/>
        <end position="295"/>
    </location>
</feature>
<keyword evidence="10" id="KW-0648">Protein biosynthesis</keyword>
<evidence type="ECO:0000256" key="12">
    <source>
        <dbReference type="ARBA" id="ARBA00032478"/>
    </source>
</evidence>
<feature type="compositionally biased region" description="Basic and acidic residues" evidence="13">
    <location>
        <begin position="152"/>
        <end position="173"/>
    </location>
</feature>
<evidence type="ECO:0000259" key="14">
    <source>
        <dbReference type="PROSITE" id="PS51722"/>
    </source>
</evidence>
<comment type="subcellular location">
    <subcellularLocation>
        <location evidence="1">Cytoplasm</location>
    </subcellularLocation>
</comment>
<keyword evidence="7" id="KW-0479">Metal-binding</keyword>
<dbReference type="AlphaFoldDB" id="A0A8J5MBH1"/>
<evidence type="ECO:0000256" key="3">
    <source>
        <dbReference type="ARBA" id="ARBA00011986"/>
    </source>
</evidence>
<evidence type="ECO:0000256" key="7">
    <source>
        <dbReference type="ARBA" id="ARBA00022723"/>
    </source>
</evidence>
<dbReference type="FunFam" id="2.40.30.10:FF:000013">
    <property type="entry name" value="eukaryotic translation initiation factor 5B"/>
    <property type="match status" value="1"/>
</dbReference>
<keyword evidence="6" id="KW-0396">Initiation factor</keyword>
<evidence type="ECO:0000256" key="11">
    <source>
        <dbReference type="ARBA" id="ARBA00023134"/>
    </source>
</evidence>
<feature type="compositionally biased region" description="Acidic residues" evidence="13">
    <location>
        <begin position="245"/>
        <end position="277"/>
    </location>
</feature>
<dbReference type="InterPro" id="IPR029459">
    <property type="entry name" value="EFTU-type"/>
</dbReference>
<keyword evidence="9" id="KW-0378">Hydrolase</keyword>
<dbReference type="Pfam" id="PF14578">
    <property type="entry name" value="GTP_EFTU_D4"/>
    <property type="match status" value="1"/>
</dbReference>
<evidence type="ECO:0000313" key="15">
    <source>
        <dbReference type="EMBL" id="KAG6942854.1"/>
    </source>
</evidence>
<feature type="compositionally biased region" description="Basic and acidic residues" evidence="13">
    <location>
        <begin position="224"/>
        <end position="244"/>
    </location>
</feature>
<evidence type="ECO:0000256" key="6">
    <source>
        <dbReference type="ARBA" id="ARBA00022540"/>
    </source>
</evidence>
<sequence length="972" mass="108967">MAPKKGKKNAKKNASTAAASDDLDDLLNEFVPTEATKEQLKQEDKKEEQTQEKESDVDAAAAAYLASLGVAPTAGGEKKDDKKKKKKGKKKPNADAKKDDDKKPMSAAAKALMERQAAMKAEQERLEQERLEQERIAQEEEAKRLAEIEHEEEIRRKKKEARAAKIERQKKEGTYMTKAQKQKAAKAQAALEAMQQAGLVPDAAGEKKKVVYTDNKKKNKKNNKKEEPKKEEPKKVEPKPVEKEVEVDDWEAAEDAAQEQEEEAEAPDAWDDEDWETSDVVASLEDKLQEVKEEAAAADSNSEGDEDLLVLEQKKEQERLRQQGIALKKRQEEQAEQMRLDAEEERQRSKAKLEAERKKKEAAERRREREAAARANVSLDNLRSPICCIMGHVDTGKTKLLDNIRRTKVQDAEAGGITQQIGATFFPVEAIKQKTARLAETMKLDYRLPGLLVIDTPGHESFTNLRNRGSSLCDIAILVVDIMHGLEPQTLESLRLLRQKKAPFVVALNKIDRCYGWKTMPDMPVQEALKHQNEHVIREFEDRMKAIIVEFAEQKLNAEVYWRNKDLAHTVSLIPTSAISGEGVPDLLMMLTRLTQERMAKSLAFVDILQCTVLEVKVIEGLGTTIDTILVNGTLEEGATIVVCTLDGPVVTTIRSLLTPHPMKEIRVKGEYIHHQKMKAAMGVKICAQGLEKAVAGTQIYVVGPDDDVEELKDSVMSDLTGILDSVKATRRGVMVQASTLGALEALLEFLRTCDPPIPVSCVNIGPVHKKDVMRASVQLEHQPEFATILAFDVKVHSDATELATELGVRIFTADIIYHLFDQFTAYMDNFRMARREEFEEVAVFPCVLKILPNCVFNKKDPIILGVDVEEGILKIGTPLVVPSAGGFLVGKVGSIEREHKEVDRAKKGASVAVRIDNEGSVMYGRHFDHKNKLVSRLTRQSIDALKENFREDLQKEDWQLVIKLKKVFDII</sequence>
<reference evidence="15" key="1">
    <citation type="submission" date="2021-01" db="EMBL/GenBank/DDBJ databases">
        <title>Phytophthora aleatoria, a newly-described species from Pinus radiata is distinct from Phytophthora cactorum isolates based on comparative genomics.</title>
        <authorList>
            <person name="Mcdougal R."/>
            <person name="Panda P."/>
            <person name="Williams N."/>
            <person name="Studholme D.J."/>
        </authorList>
    </citation>
    <scope>NUCLEOTIDE SEQUENCE</scope>
    <source>
        <strain evidence="15">NZFS 4037</strain>
    </source>
</reference>
<dbReference type="EC" id="3.6.5.3" evidence="3"/>
<evidence type="ECO:0000256" key="10">
    <source>
        <dbReference type="ARBA" id="ARBA00022917"/>
    </source>
</evidence>
<dbReference type="EMBL" id="JAENGY010002925">
    <property type="protein sequence ID" value="KAG6942854.1"/>
    <property type="molecule type" value="Genomic_DNA"/>
</dbReference>